<dbReference type="EMBL" id="POUA01000303">
    <property type="protein sequence ID" value="PZG32950.1"/>
    <property type="molecule type" value="Genomic_DNA"/>
</dbReference>
<accession>A0A2W2G6A5</accession>
<dbReference type="InterPro" id="IPR043777">
    <property type="entry name" value="DUF5719"/>
</dbReference>
<dbReference type="AlphaFoldDB" id="A0A2W2G6A5"/>
<comment type="caution">
    <text evidence="1">The sequence shown here is derived from an EMBL/GenBank/DDBJ whole genome shotgun (WGS) entry which is preliminary data.</text>
</comment>
<protein>
    <recommendedName>
        <fullName evidence="3">Secreted protein</fullName>
    </recommendedName>
</protein>
<evidence type="ECO:0000313" key="1">
    <source>
        <dbReference type="EMBL" id="PZG32950.1"/>
    </source>
</evidence>
<dbReference type="Pfam" id="PF18986">
    <property type="entry name" value="DUF5719"/>
    <property type="match status" value="1"/>
</dbReference>
<sequence>MVGPGGHQAIPLAELAPTPLVMAVEVRTSTGRVAAAVHVRLGDGRKGGGVDWLPAAAPPATRVVVPGIPGGGGKRELYVAAPGEADAVVKVKAVTEDGSYALKGRETVEVPAGSVATLDVSSGIAAGAAALVLSAEVPVVAGVVVTGTGSGPDVAFSAGGSPIGLGSTVAENGGGAGRSTRLLLTAPEGAAKVRVQVVPARGQAPPPVDAAVSAQRTAQVKLPKVRGEYALTVTPLPGSGPVYGGRALEERTGDGPLITVQPLALGRAWALVPPVVDSAVAVLP</sequence>
<organism evidence="1 2">
    <name type="scientific">Spongiactinospora gelatinilytica</name>
    <dbReference type="NCBI Taxonomy" id="2666298"/>
    <lineage>
        <taxon>Bacteria</taxon>
        <taxon>Bacillati</taxon>
        <taxon>Actinomycetota</taxon>
        <taxon>Actinomycetes</taxon>
        <taxon>Streptosporangiales</taxon>
        <taxon>Streptosporangiaceae</taxon>
        <taxon>Spongiactinospora</taxon>
    </lineage>
</organism>
<proteinExistence type="predicted"/>
<evidence type="ECO:0008006" key="3">
    <source>
        <dbReference type="Google" id="ProtNLM"/>
    </source>
</evidence>
<gene>
    <name evidence="1" type="ORF">C1I98_29145</name>
</gene>
<name>A0A2W2G6A5_9ACTN</name>
<dbReference type="Proteomes" id="UP000248544">
    <property type="component" value="Unassembled WGS sequence"/>
</dbReference>
<reference evidence="1 2" key="1">
    <citation type="submission" date="2018-01" db="EMBL/GenBank/DDBJ databases">
        <title>Draft genome sequence of Sphaerisporangium sp. 7K107.</title>
        <authorList>
            <person name="Sahin N."/>
            <person name="Saygin H."/>
            <person name="Ay H."/>
        </authorList>
    </citation>
    <scope>NUCLEOTIDE SEQUENCE [LARGE SCALE GENOMIC DNA]</scope>
    <source>
        <strain evidence="1 2">7K107</strain>
    </source>
</reference>
<keyword evidence="2" id="KW-1185">Reference proteome</keyword>
<evidence type="ECO:0000313" key="2">
    <source>
        <dbReference type="Proteomes" id="UP000248544"/>
    </source>
</evidence>